<feature type="domain" description="F-box" evidence="1">
    <location>
        <begin position="2"/>
        <end position="45"/>
    </location>
</feature>
<organism evidence="2 3">
    <name type="scientific">Gigaspora margarita</name>
    <dbReference type="NCBI Taxonomy" id="4874"/>
    <lineage>
        <taxon>Eukaryota</taxon>
        <taxon>Fungi</taxon>
        <taxon>Fungi incertae sedis</taxon>
        <taxon>Mucoromycota</taxon>
        <taxon>Glomeromycotina</taxon>
        <taxon>Glomeromycetes</taxon>
        <taxon>Diversisporales</taxon>
        <taxon>Gigasporaceae</taxon>
        <taxon>Gigaspora</taxon>
    </lineage>
</organism>
<protein>
    <recommendedName>
        <fullName evidence="1">F-box domain-containing protein</fullName>
    </recommendedName>
</protein>
<evidence type="ECO:0000313" key="3">
    <source>
        <dbReference type="Proteomes" id="UP000439903"/>
    </source>
</evidence>
<dbReference type="Gene3D" id="3.80.10.10">
    <property type="entry name" value="Ribonuclease Inhibitor"/>
    <property type="match status" value="1"/>
</dbReference>
<sequence length="221" mass="25721">MVNLPNECFFKIFNYFRADFKNLYSFLLVNRHWCRIIVPILWNEIANKLNNRKLINTCLLLLNAEEQILLIPFKIVLPNSPKPLFKYSNYVTSVGRLDYLDGSLDYLDDGVMNWLYNEGYKDVYSNEKDDNLAIAVKSSLIAMFLRMSKELKYLGIRGMIYIKAIKNFCKNNIISLNLFNNNFDFEETKVLIESIGQNNTLSSLCISYNNLDSWSGKALSE</sequence>
<comment type="caution">
    <text evidence="2">The sequence shown here is derived from an EMBL/GenBank/DDBJ whole genome shotgun (WGS) entry which is preliminary data.</text>
</comment>
<reference evidence="2 3" key="1">
    <citation type="journal article" date="2019" name="Environ. Microbiol.">
        <title>At the nexus of three kingdoms: the genome of the mycorrhizal fungus Gigaspora margarita provides insights into plant, endobacterial and fungal interactions.</title>
        <authorList>
            <person name="Venice F."/>
            <person name="Ghignone S."/>
            <person name="Salvioli di Fossalunga A."/>
            <person name="Amselem J."/>
            <person name="Novero M."/>
            <person name="Xianan X."/>
            <person name="Sedzielewska Toro K."/>
            <person name="Morin E."/>
            <person name="Lipzen A."/>
            <person name="Grigoriev I.V."/>
            <person name="Henrissat B."/>
            <person name="Martin F.M."/>
            <person name="Bonfante P."/>
        </authorList>
    </citation>
    <scope>NUCLEOTIDE SEQUENCE [LARGE SCALE GENOMIC DNA]</scope>
    <source>
        <strain evidence="2 3">BEG34</strain>
    </source>
</reference>
<dbReference type="Pfam" id="PF12937">
    <property type="entry name" value="F-box-like"/>
    <property type="match status" value="1"/>
</dbReference>
<dbReference type="InterPro" id="IPR036047">
    <property type="entry name" value="F-box-like_dom_sf"/>
</dbReference>
<dbReference type="InterPro" id="IPR032675">
    <property type="entry name" value="LRR_dom_sf"/>
</dbReference>
<evidence type="ECO:0000259" key="1">
    <source>
        <dbReference type="Pfam" id="PF12937"/>
    </source>
</evidence>
<dbReference type="OrthoDB" id="10257471at2759"/>
<proteinExistence type="predicted"/>
<dbReference type="AlphaFoldDB" id="A0A8H4A318"/>
<dbReference type="InterPro" id="IPR001810">
    <property type="entry name" value="F-box_dom"/>
</dbReference>
<dbReference type="SUPFAM" id="SSF81383">
    <property type="entry name" value="F-box domain"/>
    <property type="match status" value="1"/>
</dbReference>
<gene>
    <name evidence="2" type="ORF">F8M41_009571</name>
</gene>
<dbReference type="Proteomes" id="UP000439903">
    <property type="component" value="Unassembled WGS sequence"/>
</dbReference>
<dbReference type="SUPFAM" id="SSF52047">
    <property type="entry name" value="RNI-like"/>
    <property type="match status" value="1"/>
</dbReference>
<dbReference type="EMBL" id="WTPW01002038">
    <property type="protein sequence ID" value="KAF0400254.1"/>
    <property type="molecule type" value="Genomic_DNA"/>
</dbReference>
<name>A0A8H4A318_GIGMA</name>
<dbReference type="CDD" id="cd09917">
    <property type="entry name" value="F-box_SF"/>
    <property type="match status" value="1"/>
</dbReference>
<evidence type="ECO:0000313" key="2">
    <source>
        <dbReference type="EMBL" id="KAF0400254.1"/>
    </source>
</evidence>
<keyword evidence="3" id="KW-1185">Reference proteome</keyword>
<accession>A0A8H4A318</accession>